<dbReference type="Pfam" id="PF00240">
    <property type="entry name" value="ubiquitin"/>
    <property type="match status" value="1"/>
</dbReference>
<dbReference type="eggNOG" id="ENOG502S3QU">
    <property type="taxonomic scope" value="Eukaryota"/>
</dbReference>
<dbReference type="InterPro" id="IPR029071">
    <property type="entry name" value="Ubiquitin-like_domsf"/>
</dbReference>
<reference evidence="3 4" key="1">
    <citation type="journal article" date="2010" name="Proc. Natl. Acad. Sci. U.S.A.">
        <title>Insights into evolution of multicellular fungi from the assembled chromosomes of the mushroom Coprinopsis cinerea (Coprinus cinereus).</title>
        <authorList>
            <person name="Stajich J.E."/>
            <person name="Wilke S.K."/>
            <person name="Ahren D."/>
            <person name="Au C.H."/>
            <person name="Birren B.W."/>
            <person name="Borodovsky M."/>
            <person name="Burns C."/>
            <person name="Canback B."/>
            <person name="Casselton L.A."/>
            <person name="Cheng C.K."/>
            <person name="Deng J."/>
            <person name="Dietrich F.S."/>
            <person name="Fargo D.C."/>
            <person name="Farman M.L."/>
            <person name="Gathman A.C."/>
            <person name="Goldberg J."/>
            <person name="Guigo R."/>
            <person name="Hoegger P.J."/>
            <person name="Hooker J.B."/>
            <person name="Huggins A."/>
            <person name="James T.Y."/>
            <person name="Kamada T."/>
            <person name="Kilaru S."/>
            <person name="Kodira C."/>
            <person name="Kues U."/>
            <person name="Kupfer D."/>
            <person name="Kwan H.S."/>
            <person name="Lomsadze A."/>
            <person name="Li W."/>
            <person name="Lilly W.W."/>
            <person name="Ma L.J."/>
            <person name="Mackey A.J."/>
            <person name="Manning G."/>
            <person name="Martin F."/>
            <person name="Muraguchi H."/>
            <person name="Natvig D.O."/>
            <person name="Palmerini H."/>
            <person name="Ramesh M.A."/>
            <person name="Rehmeyer C.J."/>
            <person name="Roe B.A."/>
            <person name="Shenoy N."/>
            <person name="Stanke M."/>
            <person name="Ter-Hovhannisyan V."/>
            <person name="Tunlid A."/>
            <person name="Velagapudi R."/>
            <person name="Vision T.J."/>
            <person name="Zeng Q."/>
            <person name="Zolan M.E."/>
            <person name="Pukkila P.J."/>
        </authorList>
    </citation>
    <scope>NUCLEOTIDE SEQUENCE [LARGE SCALE GENOMIC DNA]</scope>
    <source>
        <strain evidence="4">Okayama-7 / 130 / ATCC MYA-4618 / FGSC 9003</strain>
    </source>
</reference>
<dbReference type="InParanoid" id="A8NCB6"/>
<feature type="domain" description="Ubiquitin-like" evidence="2">
    <location>
        <begin position="67"/>
        <end position="146"/>
    </location>
</feature>
<dbReference type="OMA" id="KPGFDWD"/>
<feature type="compositionally biased region" description="Polar residues" evidence="1">
    <location>
        <begin position="162"/>
        <end position="171"/>
    </location>
</feature>
<keyword evidence="4" id="KW-1185">Reference proteome</keyword>
<dbReference type="KEGG" id="cci:CC1G_11085"/>
<dbReference type="SUPFAM" id="SSF54236">
    <property type="entry name" value="Ubiquitin-like"/>
    <property type="match status" value="1"/>
</dbReference>
<evidence type="ECO:0000313" key="3">
    <source>
        <dbReference type="EMBL" id="EAU89389.1"/>
    </source>
</evidence>
<dbReference type="RefSeq" id="XP_001832460.1">
    <property type="nucleotide sequence ID" value="XM_001832408.2"/>
</dbReference>
<feature type="region of interest" description="Disordered" evidence="1">
    <location>
        <begin position="149"/>
        <end position="209"/>
    </location>
</feature>
<dbReference type="InterPro" id="IPR000626">
    <property type="entry name" value="Ubiquitin-like_dom"/>
</dbReference>
<evidence type="ECO:0000259" key="2">
    <source>
        <dbReference type="PROSITE" id="PS50053"/>
    </source>
</evidence>
<gene>
    <name evidence="3" type="ORF">CC1G_11085</name>
</gene>
<evidence type="ECO:0000256" key="1">
    <source>
        <dbReference type="SAM" id="MobiDB-lite"/>
    </source>
</evidence>
<dbReference type="VEuPathDB" id="FungiDB:CC1G_11085"/>
<protein>
    <submittedName>
        <fullName evidence="3">Ubiquitin family protein</fullName>
    </submittedName>
</protein>
<dbReference type="PROSITE" id="PS50053">
    <property type="entry name" value="UBIQUITIN_2"/>
    <property type="match status" value="1"/>
</dbReference>
<dbReference type="SMART" id="SM00213">
    <property type="entry name" value="UBQ"/>
    <property type="match status" value="1"/>
</dbReference>
<dbReference type="OrthoDB" id="428577at2759"/>
<proteinExistence type="predicted"/>
<dbReference type="GeneID" id="6008947"/>
<evidence type="ECO:0000313" key="4">
    <source>
        <dbReference type="Proteomes" id="UP000001861"/>
    </source>
</evidence>
<dbReference type="CDD" id="cd17039">
    <property type="entry name" value="Ubl_ubiquitin_like"/>
    <property type="match status" value="1"/>
</dbReference>
<dbReference type="STRING" id="240176.A8NCB6"/>
<dbReference type="AlphaFoldDB" id="A8NCB6"/>
<sequence>MASADFQAEQAFARSFLNTIGRQPITYNDDYRQPLQSSLRKVPVLGIPVPPVPERKVGESSTAGATVTLTFKSLKPPVAYTLPVSLTDSVLSIKNVLHEKHSDVLPAAEHQRILLKGKALADQKLLKEYNVKDGDTLNLVFKAAPAAEKAQEPTIAAPQPVTPASSMSSPFGSVGGSLDPNAKPSGGRKHQRIPSVVLSPSPSNDTLEEKPKEITLDLDSVAADPISPVLRDELSLASTYHDTVANPEFWERLVAFLRAEFVTESDFHQAFEDFLCATKGALTANQIAKIRDHVKIYGMAGQ</sequence>
<dbReference type="Gene3D" id="3.10.20.90">
    <property type="entry name" value="Phosphatidylinositol 3-kinase Catalytic Subunit, Chain A, domain 1"/>
    <property type="match status" value="1"/>
</dbReference>
<accession>A8NCB6</accession>
<dbReference type="Proteomes" id="UP000001861">
    <property type="component" value="Unassembled WGS sequence"/>
</dbReference>
<organism evidence="3 4">
    <name type="scientific">Coprinopsis cinerea (strain Okayama-7 / 130 / ATCC MYA-4618 / FGSC 9003)</name>
    <name type="common">Inky cap fungus</name>
    <name type="synonym">Hormographiella aspergillata</name>
    <dbReference type="NCBI Taxonomy" id="240176"/>
    <lineage>
        <taxon>Eukaryota</taxon>
        <taxon>Fungi</taxon>
        <taxon>Dikarya</taxon>
        <taxon>Basidiomycota</taxon>
        <taxon>Agaricomycotina</taxon>
        <taxon>Agaricomycetes</taxon>
        <taxon>Agaricomycetidae</taxon>
        <taxon>Agaricales</taxon>
        <taxon>Agaricineae</taxon>
        <taxon>Psathyrellaceae</taxon>
        <taxon>Coprinopsis</taxon>
    </lineage>
</organism>
<comment type="caution">
    <text evidence="3">The sequence shown here is derived from an EMBL/GenBank/DDBJ whole genome shotgun (WGS) entry which is preliminary data.</text>
</comment>
<name>A8NCB6_COPC7</name>
<dbReference type="EMBL" id="AACS02000009">
    <property type="protein sequence ID" value="EAU89389.1"/>
    <property type="molecule type" value="Genomic_DNA"/>
</dbReference>